<proteinExistence type="predicted"/>
<dbReference type="Gene3D" id="3.30.420.40">
    <property type="match status" value="2"/>
</dbReference>
<accession>A0A540VP76</accession>
<name>A0A540VP76_9GAMM</name>
<sequence>MDDSQIALLKFDGEPFLPSVLYCTGQFNSKAPKPYILFHPSSDRLNHDAVAKYYKYFKDDLRLTGPQAQREDLAAEATQSEDGDADDDAGWSMLKTGVSVPDGDSEAIDVSGGTVRYFSPLHASGFFLANVCKEAVRRVRDLFGEDEEIHVYFTAPNYAFEKKEDGPDGQRRSQNYRENISTIVSEHMTGARWAENVQFRLDGSKDFVYEPYAAYHYYSKVEERTTSDESPVSTYLVFDMGGSTTDIAIVQTTREDQDRFTAYPISRSVRRAG</sequence>
<organism evidence="1 2">
    <name type="scientific">Spiribacter salinus</name>
    <dbReference type="NCBI Taxonomy" id="1335746"/>
    <lineage>
        <taxon>Bacteria</taxon>
        <taxon>Pseudomonadati</taxon>
        <taxon>Pseudomonadota</taxon>
        <taxon>Gammaproteobacteria</taxon>
        <taxon>Chromatiales</taxon>
        <taxon>Ectothiorhodospiraceae</taxon>
        <taxon>Spiribacter</taxon>
    </lineage>
</organism>
<reference evidence="1 2" key="1">
    <citation type="submission" date="2019-06" db="EMBL/GenBank/DDBJ databases">
        <title>Metagenome assembled Genome of Spiribacter salinus SL48-SHIP from the microbial mat of Salt Lake 48 (Novosibirsk region, Russia).</title>
        <authorList>
            <person name="Shipova A."/>
            <person name="Rozanov A.S."/>
            <person name="Bryanskaya A.V."/>
            <person name="Peltek S.E."/>
        </authorList>
    </citation>
    <scope>NUCLEOTIDE SEQUENCE [LARGE SCALE GENOMIC DNA]</scope>
    <source>
        <strain evidence="1">SL48-SHIP-2</strain>
    </source>
</reference>
<protein>
    <submittedName>
        <fullName evidence="1">Uncharacterized protein</fullName>
    </submittedName>
</protein>
<dbReference type="Proteomes" id="UP000315400">
    <property type="component" value="Unassembled WGS sequence"/>
</dbReference>
<dbReference type="EMBL" id="VIFK01000173">
    <property type="protein sequence ID" value="TQE98567.1"/>
    <property type="molecule type" value="Genomic_DNA"/>
</dbReference>
<evidence type="ECO:0000313" key="1">
    <source>
        <dbReference type="EMBL" id="TQE98567.1"/>
    </source>
</evidence>
<feature type="non-terminal residue" evidence="1">
    <location>
        <position position="273"/>
    </location>
</feature>
<evidence type="ECO:0000313" key="2">
    <source>
        <dbReference type="Proteomes" id="UP000315400"/>
    </source>
</evidence>
<gene>
    <name evidence="1" type="ORF">FKY71_13160</name>
</gene>
<dbReference type="AlphaFoldDB" id="A0A540VP76"/>
<comment type="caution">
    <text evidence="1">The sequence shown here is derived from an EMBL/GenBank/DDBJ whole genome shotgun (WGS) entry which is preliminary data.</text>
</comment>